<evidence type="ECO:0000256" key="4">
    <source>
        <dbReference type="ARBA" id="ARBA00022840"/>
    </source>
</evidence>
<dbReference type="InterPro" id="IPR000719">
    <property type="entry name" value="Prot_kinase_dom"/>
</dbReference>
<evidence type="ECO:0000313" key="9">
    <source>
        <dbReference type="Proteomes" id="UP001164459"/>
    </source>
</evidence>
<organism evidence="8 9">
    <name type="scientific">Nannocystis punicea</name>
    <dbReference type="NCBI Taxonomy" id="2995304"/>
    <lineage>
        <taxon>Bacteria</taxon>
        <taxon>Pseudomonadati</taxon>
        <taxon>Myxococcota</taxon>
        <taxon>Polyangia</taxon>
        <taxon>Nannocystales</taxon>
        <taxon>Nannocystaceae</taxon>
        <taxon>Nannocystis</taxon>
    </lineage>
</organism>
<dbReference type="Gene3D" id="1.10.510.10">
    <property type="entry name" value="Transferase(Phosphotransferase) domain 1"/>
    <property type="match status" value="1"/>
</dbReference>
<keyword evidence="3 8" id="KW-0418">Kinase</keyword>
<keyword evidence="4 5" id="KW-0067">ATP-binding</keyword>
<feature type="binding site" evidence="5">
    <location>
        <position position="72"/>
    </location>
    <ligand>
        <name>ATP</name>
        <dbReference type="ChEBI" id="CHEBI:30616"/>
    </ligand>
</feature>
<evidence type="ECO:0000256" key="2">
    <source>
        <dbReference type="ARBA" id="ARBA00022741"/>
    </source>
</evidence>
<dbReference type="GO" id="GO:0016301">
    <property type="term" value="F:kinase activity"/>
    <property type="evidence" value="ECO:0007669"/>
    <property type="project" value="UniProtKB-KW"/>
</dbReference>
<dbReference type="InterPro" id="IPR008271">
    <property type="entry name" value="Ser/Thr_kinase_AS"/>
</dbReference>
<dbReference type="InterPro" id="IPR011009">
    <property type="entry name" value="Kinase-like_dom_sf"/>
</dbReference>
<gene>
    <name evidence="8" type="ORF">O0S08_06175</name>
</gene>
<dbReference type="Proteomes" id="UP001164459">
    <property type="component" value="Chromosome"/>
</dbReference>
<dbReference type="RefSeq" id="WP_269038075.1">
    <property type="nucleotide sequence ID" value="NZ_CP114040.1"/>
</dbReference>
<dbReference type="EMBL" id="CP114040">
    <property type="protein sequence ID" value="WAS95731.1"/>
    <property type="molecule type" value="Genomic_DNA"/>
</dbReference>
<evidence type="ECO:0000256" key="1">
    <source>
        <dbReference type="ARBA" id="ARBA00022679"/>
    </source>
</evidence>
<evidence type="ECO:0000313" key="8">
    <source>
        <dbReference type="EMBL" id="WAS95731.1"/>
    </source>
</evidence>
<feature type="compositionally biased region" description="Polar residues" evidence="6">
    <location>
        <begin position="8"/>
        <end position="20"/>
    </location>
</feature>
<dbReference type="PROSITE" id="PS00108">
    <property type="entry name" value="PROTEIN_KINASE_ST"/>
    <property type="match status" value="1"/>
</dbReference>
<proteinExistence type="predicted"/>
<evidence type="ECO:0000259" key="7">
    <source>
        <dbReference type="PROSITE" id="PS50011"/>
    </source>
</evidence>
<dbReference type="PROSITE" id="PS00107">
    <property type="entry name" value="PROTEIN_KINASE_ATP"/>
    <property type="match status" value="1"/>
</dbReference>
<keyword evidence="1" id="KW-0808">Transferase</keyword>
<evidence type="ECO:0000256" key="3">
    <source>
        <dbReference type="ARBA" id="ARBA00022777"/>
    </source>
</evidence>
<dbReference type="CDD" id="cd14014">
    <property type="entry name" value="STKc_PknB_like"/>
    <property type="match status" value="1"/>
</dbReference>
<dbReference type="PROSITE" id="PS50011">
    <property type="entry name" value="PROTEIN_KINASE_DOM"/>
    <property type="match status" value="1"/>
</dbReference>
<dbReference type="Gene3D" id="3.30.200.20">
    <property type="entry name" value="Phosphorylase Kinase, domain 1"/>
    <property type="match status" value="1"/>
</dbReference>
<keyword evidence="9" id="KW-1185">Reference proteome</keyword>
<dbReference type="SUPFAM" id="SSF56112">
    <property type="entry name" value="Protein kinase-like (PK-like)"/>
    <property type="match status" value="1"/>
</dbReference>
<protein>
    <submittedName>
        <fullName evidence="8">Serine/threonine-protein kinase</fullName>
    </submittedName>
</protein>
<dbReference type="PANTHER" id="PTHR43289">
    <property type="entry name" value="MITOGEN-ACTIVATED PROTEIN KINASE KINASE KINASE 20-RELATED"/>
    <property type="match status" value="1"/>
</dbReference>
<dbReference type="InterPro" id="IPR017441">
    <property type="entry name" value="Protein_kinase_ATP_BS"/>
</dbReference>
<sequence>MTGDDGLASTTGSRASNSDEVTADPSPARGAAARSLPARLGRYHVLGQLGEGGMGVVYAAYDPDLDRKVALKLLRADGHSASPGRLLREAHALARLSHPNVVQIHDTGAIDGRIFIAMELVRGVDLRTWLAQPRTPAEVLRVFLDAGRGLAAAHEAGFVHRDFKPDNVLVGVDGRARVADFGLVRQHDEPEAPAAVEPDRGTLSRSLTMTGALLGTPAYMSPEQHRGGTADARSDQFSFCMALWEALHGQRPFAGDSAAAIVAAMQAGQLRPARGPGVPGELTRILARGLAHDPERRYPNMPALLAALAVDRGRKRRRWLAGLAAGGLLAGLVAALTSGPEPCSGGHEALAGAWNPERREAVAAALAGARRDASARALAGLDAYAGAWLVGHRDACLDHRRGEQSSALLDARMRCLDRRRETLAAAARLLAGEAGDDAEPDVAPLVAGLPPISACAEQAVVLGEARVPEDPALAGAVAAIDAGMIEARVRHDAGDLDGALVRADEAVRRARLARFEPLLAEALLVQARVLFSRTRWSAARPVLVEALTRAVEARRDDLAAEAIARLLYLDGAQSDRTAEALRLAPLALAMAGRAPEPHLARGLANNNIGVVQLVARDRQGAAASMRRAVEEMLAAPHADPIELANAMYNAAVTTAEGEVRRAGLARANALLATHLGPRHPVTLDHRAVAARFEPELRAAVATLVEVCPEYLAVAGGASSSCGFCFQNLAYLQLFGGEPAEALASAGRVPACASDAGSGGQEAYQRAKARAFVAAHTGRPAAALVEVEQARTWTDGLRGATWIAGEVAELELLHGRALLLLDRPAEAAEALERASSGFADAAGGTELLPSLWLAEAQTLLARALLARTPPDREKAATLQAAAAATREMLGADAP</sequence>
<accession>A0ABY7H917</accession>
<evidence type="ECO:0000256" key="5">
    <source>
        <dbReference type="PROSITE-ProRule" id="PRU10141"/>
    </source>
</evidence>
<dbReference type="PANTHER" id="PTHR43289:SF6">
    <property type="entry name" value="SERINE_THREONINE-PROTEIN KINASE NEKL-3"/>
    <property type="match status" value="1"/>
</dbReference>
<keyword evidence="2 5" id="KW-0547">Nucleotide-binding</keyword>
<evidence type="ECO:0000256" key="6">
    <source>
        <dbReference type="SAM" id="MobiDB-lite"/>
    </source>
</evidence>
<reference evidence="8" key="1">
    <citation type="submission" date="2022-11" db="EMBL/GenBank/DDBJ databases">
        <title>Minimal conservation of predation-associated metabolite biosynthetic gene clusters underscores biosynthetic potential of Myxococcota including descriptions for ten novel species: Archangium lansinium sp. nov., Myxococcus landrumus sp. nov., Nannocystis bai.</title>
        <authorList>
            <person name="Ahearne A."/>
            <person name="Stevens C."/>
            <person name="Dowd S."/>
        </authorList>
    </citation>
    <scope>NUCLEOTIDE SEQUENCE</scope>
    <source>
        <strain evidence="8">Fl3</strain>
    </source>
</reference>
<feature type="domain" description="Protein kinase" evidence="7">
    <location>
        <begin position="43"/>
        <end position="320"/>
    </location>
</feature>
<name>A0ABY7H917_9BACT</name>
<dbReference type="Pfam" id="PF00069">
    <property type="entry name" value="Pkinase"/>
    <property type="match status" value="1"/>
</dbReference>
<feature type="region of interest" description="Disordered" evidence="6">
    <location>
        <begin position="1"/>
        <end position="31"/>
    </location>
</feature>